<feature type="binding site" evidence="1">
    <location>
        <position position="288"/>
    </location>
    <ligand>
        <name>Zn(2+)</name>
        <dbReference type="ChEBI" id="CHEBI:29105"/>
        <note>catalytic</note>
    </ligand>
</feature>
<dbReference type="SUPFAM" id="SSF55486">
    <property type="entry name" value="Metalloproteases ('zincins'), catalytic domain"/>
    <property type="match status" value="1"/>
</dbReference>
<keyword evidence="5" id="KW-1185">Reference proteome</keyword>
<feature type="region of interest" description="Disordered" evidence="2">
    <location>
        <begin position="108"/>
        <end position="145"/>
    </location>
</feature>
<feature type="active site" evidence="1">
    <location>
        <position position="285"/>
    </location>
</feature>
<evidence type="ECO:0000313" key="5">
    <source>
        <dbReference type="Proteomes" id="UP001634394"/>
    </source>
</evidence>
<accession>A0ABD3VQQ7</accession>
<comment type="caution">
    <text evidence="4">The sequence shown here is derived from an EMBL/GenBank/DDBJ whole genome shotgun (WGS) entry which is preliminary data.</text>
</comment>
<dbReference type="InterPro" id="IPR001590">
    <property type="entry name" value="Peptidase_M12B"/>
</dbReference>
<feature type="compositionally biased region" description="Basic and acidic residues" evidence="2">
    <location>
        <begin position="108"/>
        <end position="118"/>
    </location>
</feature>
<dbReference type="Gene3D" id="3.40.1620.60">
    <property type="match status" value="1"/>
</dbReference>
<feature type="binding site" evidence="1">
    <location>
        <position position="294"/>
    </location>
    <ligand>
        <name>Zn(2+)</name>
        <dbReference type="ChEBI" id="CHEBI:29105"/>
        <note>catalytic</note>
    </ligand>
</feature>
<dbReference type="Proteomes" id="UP001634394">
    <property type="component" value="Unassembled WGS sequence"/>
</dbReference>
<feature type="domain" description="Peptidase M12B" evidence="3">
    <location>
        <begin position="200"/>
        <end position="339"/>
    </location>
</feature>
<gene>
    <name evidence="4" type="ORF">ACJMK2_005640</name>
</gene>
<feature type="binding site" evidence="1">
    <location>
        <position position="284"/>
    </location>
    <ligand>
        <name>Zn(2+)</name>
        <dbReference type="ChEBI" id="CHEBI:29105"/>
        <note>catalytic</note>
    </ligand>
</feature>
<reference evidence="4 5" key="1">
    <citation type="submission" date="2024-11" db="EMBL/GenBank/DDBJ databases">
        <title>Chromosome-level genome assembly of the freshwater bivalve Anodonta woodiana.</title>
        <authorList>
            <person name="Chen X."/>
        </authorList>
    </citation>
    <scope>NUCLEOTIDE SEQUENCE [LARGE SCALE GENOMIC DNA]</scope>
    <source>
        <strain evidence="4">MN2024</strain>
        <tissue evidence="4">Gills</tissue>
    </source>
</reference>
<protein>
    <recommendedName>
        <fullName evidence="3">Peptidase M12B domain-containing protein</fullName>
    </recommendedName>
</protein>
<sequence>MPEKKKFIFRLRGDEVELDLQLNNLIRDDVSVYVTENGVPKQIKLTTNNEEMYGYYQDAKTKASVMVACNIPGSTCQPVGTFELNGKKYRLEPTGELSDATHFVTEMGRDDGNSDMHGDLQNLPEFPLSGPKSRQDTEGKSRRRKRAIPAGVDILELFICADESIYQRFLALYGNMTTALAMIRQYYSIIGNEDASGAPWSYQSVDSSGKLNSSKALNAFSTWQKNYRTANNLQYDHAMAMTAKKFQGTPVGITWDSAVCFPDSYYYASVIEDRGCRLALAATHEIGHFLSATHDPTTGSCSSGYIMIATLYTANATTATIQHTFSACSISSMTTFLTNLGSNRCTRQHSFTDAEYTAYRSQPIGGEVLSLNQQCQIYYGPASFACYTGTNMCYAGILCQTSTGCNGSLCHVLNHSPCPGVQNGWCFRGLCVQGPTPTSTTIPPQSSTATTAPSTTTAAPTISTAAPTTTQAPSTTTAAPTISTAAPTTTQAPTTTTAAPTTPTTAPGTTTAAVTTSTTAPTTTTVPSTTTQTPTTTATSPSTSTAAPTTTQAPTTTTVASTTTQTPTTTTTSPSTSTAAPTTTQAPTTTTVAPTTTQTPTTTTVASTTTQTPTTTTTSPSTSTAAPTTTQAPTTTTVAPTTTQTPTTTTTAQSTSTAAPTTTQAPTTTTVAPTTTQTPTTTTTAQSTSTAAPTTTQAPTTTTVAPTTTQTPTTTTVAPTTSTAAPTTTQAPTTTTVASTTTQTPTTSTAAPTTSTAAPTTTQVSTTTTVAPSTPTAAPATTTSAPTTRTTVPVTTTAPATTSTAAVTTSMTTAQTTTVCTPRTVFCEKDKGNFVGNGCCPRDVVVDCCTPTTNEHNCTAVINC</sequence>
<name>A0ABD3VQQ7_SINWO</name>
<dbReference type="GO" id="GO:0046872">
    <property type="term" value="F:metal ion binding"/>
    <property type="evidence" value="ECO:0007669"/>
    <property type="project" value="UniProtKB-KW"/>
</dbReference>
<dbReference type="AlphaFoldDB" id="A0ABD3VQQ7"/>
<feature type="region of interest" description="Disordered" evidence="2">
    <location>
        <begin position="437"/>
        <end position="792"/>
    </location>
</feature>
<dbReference type="PROSITE" id="PS50215">
    <property type="entry name" value="ADAM_MEPRO"/>
    <property type="match status" value="1"/>
</dbReference>
<evidence type="ECO:0000313" key="4">
    <source>
        <dbReference type="EMBL" id="KAL3863919.1"/>
    </source>
</evidence>
<dbReference type="EMBL" id="JBJQND010000010">
    <property type="protein sequence ID" value="KAL3863919.1"/>
    <property type="molecule type" value="Genomic_DNA"/>
</dbReference>
<dbReference type="Gene3D" id="3.40.390.10">
    <property type="entry name" value="Collagenase (Catalytic Domain)"/>
    <property type="match status" value="1"/>
</dbReference>
<proteinExistence type="predicted"/>
<keyword evidence="1" id="KW-0862">Zinc</keyword>
<evidence type="ECO:0000256" key="2">
    <source>
        <dbReference type="SAM" id="MobiDB-lite"/>
    </source>
</evidence>
<organism evidence="4 5">
    <name type="scientific">Sinanodonta woodiana</name>
    <name type="common">Chinese pond mussel</name>
    <name type="synonym">Anodonta woodiana</name>
    <dbReference type="NCBI Taxonomy" id="1069815"/>
    <lineage>
        <taxon>Eukaryota</taxon>
        <taxon>Metazoa</taxon>
        <taxon>Spiralia</taxon>
        <taxon>Lophotrochozoa</taxon>
        <taxon>Mollusca</taxon>
        <taxon>Bivalvia</taxon>
        <taxon>Autobranchia</taxon>
        <taxon>Heteroconchia</taxon>
        <taxon>Palaeoheterodonta</taxon>
        <taxon>Unionida</taxon>
        <taxon>Unionoidea</taxon>
        <taxon>Unionidae</taxon>
        <taxon>Unioninae</taxon>
        <taxon>Sinanodonta</taxon>
    </lineage>
</organism>
<keyword evidence="1" id="KW-0479">Metal-binding</keyword>
<comment type="caution">
    <text evidence="1">Lacks conserved residue(s) required for the propagation of feature annotation.</text>
</comment>
<dbReference type="Pfam" id="PF01421">
    <property type="entry name" value="Reprolysin"/>
    <property type="match status" value="1"/>
</dbReference>
<evidence type="ECO:0000259" key="3">
    <source>
        <dbReference type="PROSITE" id="PS50215"/>
    </source>
</evidence>
<dbReference type="InterPro" id="IPR024079">
    <property type="entry name" value="MetalloPept_cat_dom_sf"/>
</dbReference>
<evidence type="ECO:0000256" key="1">
    <source>
        <dbReference type="PROSITE-ProRule" id="PRU00276"/>
    </source>
</evidence>